<dbReference type="GO" id="GO:0009307">
    <property type="term" value="P:DNA restriction-modification system"/>
    <property type="evidence" value="ECO:0007669"/>
    <property type="project" value="InterPro"/>
</dbReference>
<organism evidence="1 2">
    <name type="scientific">Glaesserella parasuis</name>
    <name type="common">Haemophilus parasuis</name>
    <dbReference type="NCBI Taxonomy" id="738"/>
    <lineage>
        <taxon>Bacteria</taxon>
        <taxon>Pseudomonadati</taxon>
        <taxon>Pseudomonadota</taxon>
        <taxon>Gammaproteobacteria</taxon>
        <taxon>Pasteurellales</taxon>
        <taxon>Pasteurellaceae</taxon>
        <taxon>Glaesserella</taxon>
    </lineage>
</organism>
<dbReference type="EMBL" id="CP041334">
    <property type="protein sequence ID" value="QKY72964.1"/>
    <property type="molecule type" value="Genomic_DNA"/>
</dbReference>
<proteinExistence type="predicted"/>
<accession>A0A859IGS8</accession>
<dbReference type="GO" id="GO:0009007">
    <property type="term" value="F:site-specific DNA-methyltransferase (adenine-specific) activity"/>
    <property type="evidence" value="ECO:0007669"/>
    <property type="project" value="UniProtKB-EC"/>
</dbReference>
<protein>
    <submittedName>
        <fullName evidence="1">Phage N-6-adenine-methyltransferase</fullName>
        <ecNumber evidence="1">2.1.1.72</ecNumber>
    </submittedName>
</protein>
<evidence type="ECO:0000313" key="2">
    <source>
        <dbReference type="Proteomes" id="UP000509790"/>
    </source>
</evidence>
<name>A0A859IGS8_GLAPU</name>
<dbReference type="RefSeq" id="WP_160413326.1">
    <property type="nucleotide sequence ID" value="NZ_CP041334.1"/>
</dbReference>
<evidence type="ECO:0000313" key="1">
    <source>
        <dbReference type="EMBL" id="QKY72964.1"/>
    </source>
</evidence>
<dbReference type="NCBIfam" id="TIGR01712">
    <property type="entry name" value="phage_N6A_met"/>
    <property type="match status" value="1"/>
</dbReference>
<dbReference type="GO" id="GO:0003677">
    <property type="term" value="F:DNA binding"/>
    <property type="evidence" value="ECO:0007669"/>
    <property type="project" value="InterPro"/>
</dbReference>
<keyword evidence="1" id="KW-0489">Methyltransferase</keyword>
<sequence>MIIGNKTKTPKADKDLWATPWDVFWGTEKLLGRIFDLDACASPNNAKCERYITAEQDCLVTEWGESPLNVWINPPYSNPLPFIERAIQQSHKYGHFVVMLLPADTSVEWFELCVTKATDIWFITAGNGKGGRINFLHNADGKAKPGNSKGSMLVVFNGSKRLFHRQASVHFISREDLISKGRKSYTNPEINIKNLHNFA</sequence>
<dbReference type="GO" id="GO:0032259">
    <property type="term" value="P:methylation"/>
    <property type="evidence" value="ECO:0007669"/>
    <property type="project" value="UniProtKB-KW"/>
</dbReference>
<dbReference type="InterPro" id="IPR008593">
    <property type="entry name" value="Dam_MeTrfase"/>
</dbReference>
<dbReference type="Proteomes" id="UP000509790">
    <property type="component" value="Chromosome"/>
</dbReference>
<dbReference type="AlphaFoldDB" id="A0A859IGS8"/>
<dbReference type="Pfam" id="PF05869">
    <property type="entry name" value="Dam"/>
    <property type="match status" value="1"/>
</dbReference>
<dbReference type="EC" id="2.1.1.72" evidence="1"/>
<reference evidence="1 2" key="1">
    <citation type="submission" date="2019-06" db="EMBL/GenBank/DDBJ databases">
        <title>Complete genome sequence of Haemophilus parasuis HPS412.</title>
        <authorList>
            <person name="Yang S."/>
            <person name="Huang C."/>
        </authorList>
    </citation>
    <scope>NUCLEOTIDE SEQUENCE [LARGE SCALE GENOMIC DNA]</scope>
    <source>
        <strain evidence="1 2">HPS412</strain>
    </source>
</reference>
<keyword evidence="1" id="KW-0808">Transferase</keyword>
<gene>
    <name evidence="1" type="ORF">FLK62_06695</name>
</gene>